<name>A0A938WZD5_9BIFI</name>
<comment type="caution">
    <text evidence="1">The sequence shown here is derived from an EMBL/GenBank/DDBJ whole genome shotgun (WGS) entry which is preliminary data.</text>
</comment>
<dbReference type="EMBL" id="JACLYU010000282">
    <property type="protein sequence ID" value="MBM6700696.1"/>
    <property type="molecule type" value="Genomic_DNA"/>
</dbReference>
<keyword evidence="2" id="KW-1185">Reference proteome</keyword>
<dbReference type="AlphaFoldDB" id="A0A938WZD5"/>
<accession>A0A938WZD5</accession>
<evidence type="ECO:0000313" key="1">
    <source>
        <dbReference type="EMBL" id="MBM6700696.1"/>
    </source>
</evidence>
<dbReference type="Proteomes" id="UP000718821">
    <property type="component" value="Unassembled WGS sequence"/>
</dbReference>
<protein>
    <submittedName>
        <fullName evidence="1">Uncharacterized protein</fullName>
    </submittedName>
</protein>
<reference evidence="1" key="2">
    <citation type="journal article" date="2021" name="Sci. Rep.">
        <title>The distribution of antibiotic resistance genes in chicken gut microbiota commensals.</title>
        <authorList>
            <person name="Juricova H."/>
            <person name="Matiasovicova J."/>
            <person name="Kubasova T."/>
            <person name="Cejkova D."/>
            <person name="Rychlik I."/>
        </authorList>
    </citation>
    <scope>NUCLEOTIDE SEQUENCE</scope>
    <source>
        <strain evidence="1">An836</strain>
    </source>
</reference>
<dbReference type="RefSeq" id="WP_204469960.1">
    <property type="nucleotide sequence ID" value="NZ_JACLYU010000282.1"/>
</dbReference>
<organism evidence="1 2">
    <name type="scientific">Bifidobacterium pullorum subsp. saeculare</name>
    <dbReference type="NCBI Taxonomy" id="78257"/>
    <lineage>
        <taxon>Bacteria</taxon>
        <taxon>Bacillati</taxon>
        <taxon>Actinomycetota</taxon>
        <taxon>Actinomycetes</taxon>
        <taxon>Bifidobacteriales</taxon>
        <taxon>Bifidobacteriaceae</taxon>
        <taxon>Bifidobacterium</taxon>
    </lineage>
</organism>
<gene>
    <name evidence="1" type="ORF">H7U32_10490</name>
</gene>
<proteinExistence type="predicted"/>
<evidence type="ECO:0000313" key="2">
    <source>
        <dbReference type="Proteomes" id="UP000718821"/>
    </source>
</evidence>
<sequence>MITAKEIANTLDGILTYNGFDERIDNIQDASEALENLFKHETARLEAELTATKLELVESKKKVRDLAIEGLGKIIKGVYPAGGAKGQ</sequence>
<reference evidence="1" key="1">
    <citation type="submission" date="2020-08" db="EMBL/GenBank/DDBJ databases">
        <authorList>
            <person name="Cejkova D."/>
            <person name="Kubasova T."/>
            <person name="Jahodarova E."/>
            <person name="Rychlik I."/>
        </authorList>
    </citation>
    <scope>NUCLEOTIDE SEQUENCE</scope>
    <source>
        <strain evidence="1">An836</strain>
    </source>
</reference>